<dbReference type="Proteomes" id="UP001346869">
    <property type="component" value="Unassembled WGS sequence"/>
</dbReference>
<protein>
    <submittedName>
        <fullName evidence="2">Uncharacterized protein</fullName>
    </submittedName>
</protein>
<dbReference type="EMBL" id="JAUZQC010000006">
    <property type="protein sequence ID" value="KAK5869381.1"/>
    <property type="molecule type" value="Genomic_DNA"/>
</dbReference>
<dbReference type="AlphaFoldDB" id="A0AAN8ANN9"/>
<comment type="caution">
    <text evidence="2">The sequence shown here is derived from an EMBL/GenBank/DDBJ whole genome shotgun (WGS) entry which is preliminary data.</text>
</comment>
<reference evidence="2 3" key="2">
    <citation type="journal article" date="2023" name="Mol. Biol. Evol.">
        <title>Genomics of Secondarily Temperate Adaptation in the Only Non-Antarctic Icefish.</title>
        <authorList>
            <person name="Rivera-Colon A.G."/>
            <person name="Rayamajhi N."/>
            <person name="Minhas B.F."/>
            <person name="Madrigal G."/>
            <person name="Bilyk K.T."/>
            <person name="Yoon V."/>
            <person name="Hune M."/>
            <person name="Gregory S."/>
            <person name="Cheng C.H.C."/>
            <person name="Catchen J.M."/>
        </authorList>
    </citation>
    <scope>NUCLEOTIDE SEQUENCE [LARGE SCALE GENOMIC DNA]</scope>
    <source>
        <strain evidence="2">JMC-PN-2008</strain>
    </source>
</reference>
<gene>
    <name evidence="2" type="ORF">PBY51_024104</name>
</gene>
<keyword evidence="3" id="KW-1185">Reference proteome</keyword>
<evidence type="ECO:0000313" key="3">
    <source>
        <dbReference type="Proteomes" id="UP001346869"/>
    </source>
</evidence>
<evidence type="ECO:0000256" key="1">
    <source>
        <dbReference type="SAM" id="MobiDB-lite"/>
    </source>
</evidence>
<accession>A0AAN8ANN9</accession>
<organism evidence="2 3">
    <name type="scientific">Eleginops maclovinus</name>
    <name type="common">Patagonian blennie</name>
    <name type="synonym">Eleginus maclovinus</name>
    <dbReference type="NCBI Taxonomy" id="56733"/>
    <lineage>
        <taxon>Eukaryota</taxon>
        <taxon>Metazoa</taxon>
        <taxon>Chordata</taxon>
        <taxon>Craniata</taxon>
        <taxon>Vertebrata</taxon>
        <taxon>Euteleostomi</taxon>
        <taxon>Actinopterygii</taxon>
        <taxon>Neopterygii</taxon>
        <taxon>Teleostei</taxon>
        <taxon>Neoteleostei</taxon>
        <taxon>Acanthomorphata</taxon>
        <taxon>Eupercaria</taxon>
        <taxon>Perciformes</taxon>
        <taxon>Notothenioidei</taxon>
        <taxon>Eleginopidae</taxon>
        <taxon>Eleginops</taxon>
    </lineage>
</organism>
<name>A0AAN8ANN9_ELEMC</name>
<evidence type="ECO:0000313" key="2">
    <source>
        <dbReference type="EMBL" id="KAK5869381.1"/>
    </source>
</evidence>
<feature type="region of interest" description="Disordered" evidence="1">
    <location>
        <begin position="13"/>
        <end position="49"/>
    </location>
</feature>
<sequence length="725" mass="82636">MLHCHEKILKSTGFHSLDEDTNPKHPNVSPHEIPRLPSPLPDVLDTGNTPEKKKLELKHLGFPSLDNEVACLVPQPLSERAFTHQKKQPVLMNFKCSVPDLDSLQRRHVPLPPPTDAWSHKDNIGHFQEKRYPDLSIIRFPSLEDDPKCPHLLPPPSPKATELNQGISGDKTKPEVCVTGFPSLNDEVACLVHQPLSERAFTHQKKQPDVMNFKFSLPDVDSLQQRQVPLPPPTDAWSHRENTVVKENQRVKRIMSPSVDDDIQQRHVGFISQNKQPDVKRFKCSVPDVDSLQQHHVPLPPLTDAWSNKENTGHLQEKKYPDLSIIRFPSLQDDPKCPHLLPPPRPRATELDQRISGGKTKAEMSVIRFPSLVDEVACLVPQPLSERAFIHQKKQPDVTNFKFSLPAVDSLQQRHVPLPLPTDAWSYKGNTGVKENQSVQRIMFPSVDDDIEQRHMGFTHQKKLPVLMSFKFSVSELDSFQQCHVPLPPPTDAWSHKDNIGHFQEKRYPDLSIIRFPSLDDEVSCLVPQPLSERAFTHQKKQPDVKNFKFSLPDVDSLQQRQVPLPPPTEAWSHREKTVVKENQRVKRIMSPSVDDDIQKRYMGFISQNKQPDVKRFKFDCPEVDSLLQRQVPLPPPTGAWSYKGNTGVKENQTLQRIMFPSVDDDIQQLHMGFTHQKKLPVLMSFKFSVPDVDPVTLCPPPVGMPHNAKEKYHDLSAVAFPCLD</sequence>
<reference evidence="2 3" key="1">
    <citation type="journal article" date="2023" name="Genes (Basel)">
        <title>Chromosome-Level Genome Assembly and Circadian Gene Repertoire of the Patagonia Blennie Eleginops maclovinus-The Closest Ancestral Proxy of Antarctic Cryonotothenioids.</title>
        <authorList>
            <person name="Cheng C.C."/>
            <person name="Rivera-Colon A.G."/>
            <person name="Minhas B.F."/>
            <person name="Wilson L."/>
            <person name="Rayamajhi N."/>
            <person name="Vargas-Chacoff L."/>
            <person name="Catchen J.M."/>
        </authorList>
    </citation>
    <scope>NUCLEOTIDE SEQUENCE [LARGE SCALE GENOMIC DNA]</scope>
    <source>
        <strain evidence="2">JMC-PN-2008</strain>
    </source>
</reference>
<proteinExistence type="predicted"/>